<name>A0AAN5D296_9BILA</name>
<dbReference type="EMBL" id="BTRK01000005">
    <property type="protein sequence ID" value="GMR55233.1"/>
    <property type="molecule type" value="Genomic_DNA"/>
</dbReference>
<dbReference type="AlphaFoldDB" id="A0AAN5D296"/>
<feature type="non-terminal residue" evidence="2">
    <location>
        <position position="1"/>
    </location>
</feature>
<dbReference type="PANTHER" id="PTHR22744">
    <property type="entry name" value="HELIX LOOP HELIX PROTEIN 21-RELATED"/>
    <property type="match status" value="1"/>
</dbReference>
<proteinExistence type="predicted"/>
<dbReference type="Pfam" id="PF00651">
    <property type="entry name" value="BTB"/>
    <property type="match status" value="2"/>
</dbReference>
<dbReference type="SUPFAM" id="SSF54695">
    <property type="entry name" value="POZ domain"/>
    <property type="match status" value="2"/>
</dbReference>
<feature type="domain" description="BTB" evidence="1">
    <location>
        <begin position="236"/>
        <end position="302"/>
    </location>
</feature>
<dbReference type="Gene3D" id="3.30.710.10">
    <property type="entry name" value="Potassium Channel Kv1.1, Chain A"/>
    <property type="match status" value="2"/>
</dbReference>
<feature type="non-terminal residue" evidence="2">
    <location>
        <position position="302"/>
    </location>
</feature>
<keyword evidence="3" id="KW-1185">Reference proteome</keyword>
<dbReference type="SMART" id="SM00225">
    <property type="entry name" value="BTB"/>
    <property type="match status" value="1"/>
</dbReference>
<dbReference type="InterPro" id="IPR000210">
    <property type="entry name" value="BTB/POZ_dom"/>
</dbReference>
<protein>
    <recommendedName>
        <fullName evidence="1">BTB domain-containing protein</fullName>
    </recommendedName>
</protein>
<gene>
    <name evidence="2" type="ORF">PMAYCL1PPCAC_25429</name>
</gene>
<evidence type="ECO:0000313" key="2">
    <source>
        <dbReference type="EMBL" id="GMR55233.1"/>
    </source>
</evidence>
<reference evidence="3" key="1">
    <citation type="submission" date="2022-10" db="EMBL/GenBank/DDBJ databases">
        <title>Genome assembly of Pristionchus species.</title>
        <authorList>
            <person name="Yoshida K."/>
            <person name="Sommer R.J."/>
        </authorList>
    </citation>
    <scope>NUCLEOTIDE SEQUENCE [LARGE SCALE GENOMIC DNA]</scope>
    <source>
        <strain evidence="3">RS5460</strain>
    </source>
</reference>
<evidence type="ECO:0000259" key="1">
    <source>
        <dbReference type="PROSITE" id="PS50097"/>
    </source>
</evidence>
<evidence type="ECO:0000313" key="3">
    <source>
        <dbReference type="Proteomes" id="UP001328107"/>
    </source>
</evidence>
<dbReference type="Proteomes" id="UP001328107">
    <property type="component" value="Unassembled WGS sequence"/>
</dbReference>
<dbReference type="PANTHER" id="PTHR22744:SF14">
    <property type="entry name" value="BTB DOMAIN-CONTAINING PROTEIN-RELATED"/>
    <property type="match status" value="1"/>
</dbReference>
<feature type="domain" description="BTB" evidence="1">
    <location>
        <begin position="64"/>
        <end position="131"/>
    </location>
</feature>
<dbReference type="PROSITE" id="PS50097">
    <property type="entry name" value="BTB"/>
    <property type="match status" value="2"/>
</dbReference>
<sequence>SNNSQRVVAFDNDNRITEFRVDGRHNFQVTSDSKYIIFFNIKINNSKIPPIIDLTKFCSTNEKGNVTLVFRDNKLRVSKELLAIHSSIFASMLFGDSVEKDKEDVEIKDVDYEDFIDLLQFIYPCLLDISDRSVLFLLKLAYQFKMESVLNKSEKYLIQSEGIDVVKKLLFADQYELASLKDYCLNIYPRKCLLQKVKSSPEFTSFSAKMVAEIEPVKSSSKPNIDVTKFCSHGMGNIILVFGDNKLLVSKEYLAVHSPVFAAMFYSDFAEKKKEEVEISDVIYEEFLDILQLIYPQSLEIT</sequence>
<comment type="caution">
    <text evidence="2">The sequence shown here is derived from an EMBL/GenBank/DDBJ whole genome shotgun (WGS) entry which is preliminary data.</text>
</comment>
<dbReference type="CDD" id="cd18186">
    <property type="entry name" value="BTB_POZ_ZBTB_KLHL-like"/>
    <property type="match status" value="2"/>
</dbReference>
<accession>A0AAN5D296</accession>
<dbReference type="InterPro" id="IPR011333">
    <property type="entry name" value="SKP1/BTB/POZ_sf"/>
</dbReference>
<organism evidence="2 3">
    <name type="scientific">Pristionchus mayeri</name>
    <dbReference type="NCBI Taxonomy" id="1317129"/>
    <lineage>
        <taxon>Eukaryota</taxon>
        <taxon>Metazoa</taxon>
        <taxon>Ecdysozoa</taxon>
        <taxon>Nematoda</taxon>
        <taxon>Chromadorea</taxon>
        <taxon>Rhabditida</taxon>
        <taxon>Rhabditina</taxon>
        <taxon>Diplogasteromorpha</taxon>
        <taxon>Diplogasteroidea</taxon>
        <taxon>Neodiplogasteridae</taxon>
        <taxon>Pristionchus</taxon>
    </lineage>
</organism>